<proteinExistence type="predicted"/>
<dbReference type="InterPro" id="IPR009030">
    <property type="entry name" value="Growth_fac_rcpt_cys_sf"/>
</dbReference>
<feature type="chain" id="PRO_5043888144" description="IGFBP N-terminal domain-containing protein" evidence="1">
    <location>
        <begin position="21"/>
        <end position="106"/>
    </location>
</feature>
<evidence type="ECO:0000256" key="1">
    <source>
        <dbReference type="SAM" id="SignalP"/>
    </source>
</evidence>
<keyword evidence="1" id="KW-0732">Signal</keyword>
<keyword evidence="3" id="KW-1185">Reference proteome</keyword>
<evidence type="ECO:0000313" key="2">
    <source>
        <dbReference type="EMBL" id="KAG8197678.1"/>
    </source>
</evidence>
<organism evidence="2 3">
    <name type="scientific">Oedothorax gibbosus</name>
    <dbReference type="NCBI Taxonomy" id="931172"/>
    <lineage>
        <taxon>Eukaryota</taxon>
        <taxon>Metazoa</taxon>
        <taxon>Ecdysozoa</taxon>
        <taxon>Arthropoda</taxon>
        <taxon>Chelicerata</taxon>
        <taxon>Arachnida</taxon>
        <taxon>Araneae</taxon>
        <taxon>Araneomorphae</taxon>
        <taxon>Entelegynae</taxon>
        <taxon>Araneoidea</taxon>
        <taxon>Linyphiidae</taxon>
        <taxon>Erigoninae</taxon>
        <taxon>Oedothorax</taxon>
    </lineage>
</organism>
<dbReference type="AlphaFoldDB" id="A0AAV6VNR3"/>
<dbReference type="EMBL" id="JAFNEN010000052">
    <property type="protein sequence ID" value="KAG8197678.1"/>
    <property type="molecule type" value="Genomic_DNA"/>
</dbReference>
<protein>
    <recommendedName>
        <fullName evidence="4">IGFBP N-terminal domain-containing protein</fullName>
    </recommendedName>
</protein>
<reference evidence="2 3" key="1">
    <citation type="journal article" date="2022" name="Nat. Ecol. Evol.">
        <title>A masculinizing supergene underlies an exaggerated male reproductive morph in a spider.</title>
        <authorList>
            <person name="Hendrickx F."/>
            <person name="De Corte Z."/>
            <person name="Sonet G."/>
            <person name="Van Belleghem S.M."/>
            <person name="Kostlbacher S."/>
            <person name="Vangestel C."/>
        </authorList>
    </citation>
    <scope>NUCLEOTIDE SEQUENCE [LARGE SCALE GENOMIC DNA]</scope>
    <source>
        <strain evidence="2">W744_W776</strain>
    </source>
</reference>
<evidence type="ECO:0000313" key="3">
    <source>
        <dbReference type="Proteomes" id="UP000827092"/>
    </source>
</evidence>
<feature type="signal peptide" evidence="1">
    <location>
        <begin position="1"/>
        <end position="20"/>
    </location>
</feature>
<name>A0AAV6VNR3_9ARAC</name>
<sequence>MKSYTLGLLSLVFIWAVVESTSPRRCPEKCDLSSCDVVDCKCGIFKDECDCCDICMKCQGESCHILVGDVCEPGYTCGEPGRDLAEQLHHPATCIPGVATTTEAEL</sequence>
<gene>
    <name evidence="2" type="ORF">JTE90_001603</name>
</gene>
<dbReference type="SUPFAM" id="SSF57184">
    <property type="entry name" value="Growth factor receptor domain"/>
    <property type="match status" value="1"/>
</dbReference>
<dbReference type="Proteomes" id="UP000827092">
    <property type="component" value="Unassembled WGS sequence"/>
</dbReference>
<comment type="caution">
    <text evidence="2">The sequence shown here is derived from an EMBL/GenBank/DDBJ whole genome shotgun (WGS) entry which is preliminary data.</text>
</comment>
<evidence type="ECO:0008006" key="4">
    <source>
        <dbReference type="Google" id="ProtNLM"/>
    </source>
</evidence>
<accession>A0AAV6VNR3</accession>